<dbReference type="HOGENOM" id="CLU_1421829_0_0_1"/>
<dbReference type="OrthoDB" id="2692743at2759"/>
<reference evidence="1 2" key="1">
    <citation type="submission" date="2014-06" db="EMBL/GenBank/DDBJ databases">
        <authorList>
            <consortium name="DOE Joint Genome Institute"/>
            <person name="Kuo A."/>
            <person name="Kohler A."/>
            <person name="Nagy L.G."/>
            <person name="Floudas D."/>
            <person name="Copeland A."/>
            <person name="Barry K.W."/>
            <person name="Cichocki N."/>
            <person name="Veneault-Fourrey C."/>
            <person name="LaButti K."/>
            <person name="Lindquist E.A."/>
            <person name="Lipzen A."/>
            <person name="Lundell T."/>
            <person name="Morin E."/>
            <person name="Murat C."/>
            <person name="Sun H."/>
            <person name="Tunlid A."/>
            <person name="Henrissat B."/>
            <person name="Grigoriev I.V."/>
            <person name="Hibbett D.S."/>
            <person name="Martin F."/>
            <person name="Nordberg H.P."/>
            <person name="Cantor M.N."/>
            <person name="Hua S.X."/>
        </authorList>
    </citation>
    <scope>NUCLEOTIDE SEQUENCE [LARGE SCALE GENOMIC DNA]</scope>
    <source>
        <strain evidence="1 2">ATCC 200175</strain>
    </source>
</reference>
<evidence type="ECO:0000313" key="1">
    <source>
        <dbReference type="EMBL" id="KIJ10430.1"/>
    </source>
</evidence>
<evidence type="ECO:0000313" key="2">
    <source>
        <dbReference type="Proteomes" id="UP000053647"/>
    </source>
</evidence>
<accession>A0A0C9T451</accession>
<sequence length="191" mass="20536">MHTNASEQSIEASATRAEEAADAVVSSLEDAKNTIMLLTPSLDATQQCINGLFTRATEGTSPTNPTTLTSPTLYSDAVKSTGATTPPAPVSAALARVAIRKRQILIDSQTAKQPLHTENQSTQEIVDKLMNTINVAKPRDAPIIDIRAIMCLKNRGLILELNSSQAANWLKQGANKRNFLEALETPAELKD</sequence>
<organism evidence="1 2">
    <name type="scientific">Paxillus involutus ATCC 200175</name>
    <dbReference type="NCBI Taxonomy" id="664439"/>
    <lineage>
        <taxon>Eukaryota</taxon>
        <taxon>Fungi</taxon>
        <taxon>Dikarya</taxon>
        <taxon>Basidiomycota</taxon>
        <taxon>Agaricomycotina</taxon>
        <taxon>Agaricomycetes</taxon>
        <taxon>Agaricomycetidae</taxon>
        <taxon>Boletales</taxon>
        <taxon>Paxilineae</taxon>
        <taxon>Paxillaceae</taxon>
        <taxon>Paxillus</taxon>
    </lineage>
</organism>
<dbReference type="Proteomes" id="UP000053647">
    <property type="component" value="Unassembled WGS sequence"/>
</dbReference>
<dbReference type="AlphaFoldDB" id="A0A0C9T451"/>
<name>A0A0C9T451_PAXIN</name>
<proteinExistence type="predicted"/>
<dbReference type="EMBL" id="KN819406">
    <property type="protein sequence ID" value="KIJ10430.1"/>
    <property type="molecule type" value="Genomic_DNA"/>
</dbReference>
<gene>
    <name evidence="1" type="ORF">PAXINDRAFT_16583</name>
</gene>
<keyword evidence="2" id="KW-1185">Reference proteome</keyword>
<reference evidence="2" key="2">
    <citation type="submission" date="2015-01" db="EMBL/GenBank/DDBJ databases">
        <title>Evolutionary Origins and Diversification of the Mycorrhizal Mutualists.</title>
        <authorList>
            <consortium name="DOE Joint Genome Institute"/>
            <consortium name="Mycorrhizal Genomics Consortium"/>
            <person name="Kohler A."/>
            <person name="Kuo A."/>
            <person name="Nagy L.G."/>
            <person name="Floudas D."/>
            <person name="Copeland A."/>
            <person name="Barry K.W."/>
            <person name="Cichocki N."/>
            <person name="Veneault-Fourrey C."/>
            <person name="LaButti K."/>
            <person name="Lindquist E.A."/>
            <person name="Lipzen A."/>
            <person name="Lundell T."/>
            <person name="Morin E."/>
            <person name="Murat C."/>
            <person name="Riley R."/>
            <person name="Ohm R."/>
            <person name="Sun H."/>
            <person name="Tunlid A."/>
            <person name="Henrissat B."/>
            <person name="Grigoriev I.V."/>
            <person name="Hibbett D.S."/>
            <person name="Martin F."/>
        </authorList>
    </citation>
    <scope>NUCLEOTIDE SEQUENCE [LARGE SCALE GENOMIC DNA]</scope>
    <source>
        <strain evidence="2">ATCC 200175</strain>
    </source>
</reference>
<protein>
    <submittedName>
        <fullName evidence="1">Uncharacterized protein</fullName>
    </submittedName>
</protein>